<feature type="domain" description="FIST" evidence="1">
    <location>
        <begin position="32"/>
        <end position="224"/>
    </location>
</feature>
<dbReference type="InterPro" id="IPR013702">
    <property type="entry name" value="FIST_domain_N"/>
</dbReference>
<reference evidence="3 4" key="1">
    <citation type="journal article" date="2016" name="Nat. Commun.">
        <title>Thousands of microbial genomes shed light on interconnected biogeochemical processes in an aquifer system.</title>
        <authorList>
            <person name="Anantharaman K."/>
            <person name="Brown C.T."/>
            <person name="Hug L.A."/>
            <person name="Sharon I."/>
            <person name="Castelle C.J."/>
            <person name="Probst A.J."/>
            <person name="Thomas B.C."/>
            <person name="Singh A."/>
            <person name="Wilkins M.J."/>
            <person name="Karaoz U."/>
            <person name="Brodie E.L."/>
            <person name="Williams K.H."/>
            <person name="Hubbard S.S."/>
            <person name="Banfield J.F."/>
        </authorList>
    </citation>
    <scope>NUCLEOTIDE SEQUENCE [LARGE SCALE GENOMIC DNA]</scope>
</reference>
<comment type="caution">
    <text evidence="3">The sequence shown here is derived from an EMBL/GenBank/DDBJ whole genome shotgun (WGS) entry which is preliminary data.</text>
</comment>
<feature type="domain" description="FIST C-domain" evidence="2">
    <location>
        <begin position="225"/>
        <end position="368"/>
    </location>
</feature>
<dbReference type="AlphaFoldDB" id="A0A1F5S1W8"/>
<name>A0A1F5S1W8_9BACT</name>
<sequence length="391" mass="41143">MLKTGLGSSKNEDSFAAGKESCEKALSQVGGNADFLLVFSSSKFNLDELMRGISGVRGEAKLIGCTTAGEITTDGSGKNSVAVLAVKGDSINFTTAMGGNLKDGAEQAGEILAENLKKENSDIHSIIMLTDVLSGNGADVVRGIQKVCGNDFLIVGGAAGDDFMFKETNEFCCDKVLSGYVVGAGLSGNFSKGVGVRHGWDTIGLPMKVTKSKGAVLKELDGKPAVTIYEDYFGKKAEELREEPLARMAITYPLGMAVEGSDELLIRDPISVDENGWITCAAEIPEGSEVRLMIGSKDKAIAAAKDAAESALEQLGGKKAGVIIVFDCIARQKLFGRDVNEEIEAIKGVFGAGVPIIGFYTYGEQAPLGGDMEKCFSSFHNETAVIFAIGE</sequence>
<accession>A0A1F5S1W8</accession>
<dbReference type="SMART" id="SM01204">
    <property type="entry name" value="FIST_C"/>
    <property type="match status" value="1"/>
</dbReference>
<gene>
    <name evidence="3" type="ORF">A2Y83_05135</name>
</gene>
<evidence type="ECO:0000259" key="1">
    <source>
        <dbReference type="SMART" id="SM00897"/>
    </source>
</evidence>
<dbReference type="InterPro" id="IPR019494">
    <property type="entry name" value="FIST_C"/>
</dbReference>
<protein>
    <recommendedName>
        <fullName evidence="5">FIST domain-containing protein</fullName>
    </recommendedName>
</protein>
<organism evidence="3 4">
    <name type="scientific">Candidatus Falkowbacteria bacterium RBG_13_39_14</name>
    <dbReference type="NCBI Taxonomy" id="1797985"/>
    <lineage>
        <taxon>Bacteria</taxon>
        <taxon>Candidatus Falkowiibacteriota</taxon>
    </lineage>
</organism>
<dbReference type="Proteomes" id="UP000178323">
    <property type="component" value="Unassembled WGS sequence"/>
</dbReference>
<proteinExistence type="predicted"/>
<evidence type="ECO:0008006" key="5">
    <source>
        <dbReference type="Google" id="ProtNLM"/>
    </source>
</evidence>
<dbReference type="Pfam" id="PF10442">
    <property type="entry name" value="FIST_C"/>
    <property type="match status" value="1"/>
</dbReference>
<dbReference type="EMBL" id="MFFS01000080">
    <property type="protein sequence ID" value="OGF20680.1"/>
    <property type="molecule type" value="Genomic_DNA"/>
</dbReference>
<dbReference type="PANTHER" id="PTHR40252:SF2">
    <property type="entry name" value="BLR0328 PROTEIN"/>
    <property type="match status" value="1"/>
</dbReference>
<evidence type="ECO:0000313" key="4">
    <source>
        <dbReference type="Proteomes" id="UP000178323"/>
    </source>
</evidence>
<evidence type="ECO:0000259" key="2">
    <source>
        <dbReference type="SMART" id="SM01204"/>
    </source>
</evidence>
<dbReference type="SMART" id="SM00897">
    <property type="entry name" value="FIST"/>
    <property type="match status" value="1"/>
</dbReference>
<dbReference type="STRING" id="1797985.A2Y83_05135"/>
<dbReference type="Pfam" id="PF08495">
    <property type="entry name" value="FIST"/>
    <property type="match status" value="1"/>
</dbReference>
<dbReference type="PANTHER" id="PTHR40252">
    <property type="entry name" value="BLR0328 PROTEIN"/>
    <property type="match status" value="1"/>
</dbReference>
<evidence type="ECO:0000313" key="3">
    <source>
        <dbReference type="EMBL" id="OGF20680.1"/>
    </source>
</evidence>